<dbReference type="PANTHER" id="PTHR30572:SF18">
    <property type="entry name" value="ABC-TYPE MACROLIDE FAMILY EXPORT SYSTEM PERMEASE COMPONENT 2"/>
    <property type="match status" value="1"/>
</dbReference>
<dbReference type="PROSITE" id="PS51257">
    <property type="entry name" value="PROKAR_LIPOPROTEIN"/>
    <property type="match status" value="1"/>
</dbReference>
<keyword evidence="2" id="KW-1003">Cell membrane</keyword>
<keyword evidence="10" id="KW-1185">Reference proteome</keyword>
<dbReference type="Pfam" id="PF02687">
    <property type="entry name" value="FtsX"/>
    <property type="match status" value="2"/>
</dbReference>
<comment type="subcellular location">
    <subcellularLocation>
        <location evidence="1">Cell membrane</location>
        <topology evidence="1">Multi-pass membrane protein</topology>
    </subcellularLocation>
</comment>
<feature type="transmembrane region" description="Helical" evidence="6">
    <location>
        <begin position="777"/>
        <end position="799"/>
    </location>
</feature>
<feature type="transmembrane region" description="Helical" evidence="6">
    <location>
        <begin position="747"/>
        <end position="765"/>
    </location>
</feature>
<comment type="caution">
    <text evidence="9">The sequence shown here is derived from an EMBL/GenBank/DDBJ whole genome shotgun (WGS) entry which is preliminary data.</text>
</comment>
<keyword evidence="5 6" id="KW-0472">Membrane</keyword>
<dbReference type="Proteomes" id="UP000772618">
    <property type="component" value="Unassembled WGS sequence"/>
</dbReference>
<evidence type="ECO:0000313" key="9">
    <source>
        <dbReference type="EMBL" id="MBT1701934.1"/>
    </source>
</evidence>
<organism evidence="9 10">
    <name type="scientific">Chryseosolibacter indicus</name>
    <dbReference type="NCBI Taxonomy" id="2782351"/>
    <lineage>
        <taxon>Bacteria</taxon>
        <taxon>Pseudomonadati</taxon>
        <taxon>Bacteroidota</taxon>
        <taxon>Cytophagia</taxon>
        <taxon>Cytophagales</taxon>
        <taxon>Chryseotaleaceae</taxon>
        <taxon>Chryseosolibacter</taxon>
    </lineage>
</organism>
<reference evidence="9 10" key="1">
    <citation type="submission" date="2021-05" db="EMBL/GenBank/DDBJ databases">
        <title>A Polyphasic approach of four new species of the genus Ohtaekwangia: Ohtaekwangia histidinii sp. nov., Ohtaekwangia cretensis sp. nov., Ohtaekwangia indiensis sp. nov., Ohtaekwangia reichenbachii sp. nov. from diverse environment.</title>
        <authorList>
            <person name="Octaviana S."/>
        </authorList>
    </citation>
    <scope>NUCLEOTIDE SEQUENCE [LARGE SCALE GENOMIC DNA]</scope>
    <source>
        <strain evidence="9 10">PWU20</strain>
    </source>
</reference>
<sequence length="818" mass="90886">MLRNYIIIALRLLVKNKVFSLINILGLSTGIACCILITLYIQDEFNYEKGFSEREKIFRINTTFVKDGVAETTGNASPPIAPGLAQVLPEIETFTRVMKPLNTEINIVRYKDNSFFEKKAFLVDSTFLDVFPYQLIEGNAATALDAPSTALISQKLSEKIFGKRSPLDELIIINSGTAADTFRVTGVVAPSEFPSHVDADIYMSMNSNGWGQWVLNQTTWANNNIVGSYIKLQEPETYKNVEAKLPGFVEMHAGNELRQSGRNKILKLQPLDEVRLYSDIRTDASSDTNSSSITYIYIIGTIGIFILLLACINFMNLTTAKSAQRAGEVGIRKSMGAFRNNLIRQFLGESLVIVAFALVLAFLMVVFALPFFNEIMQKHLAFTGNNLPFIISATLFIAATTGLLAGSYPAFFLSSLKPTSVLKGKSLSSDGSQWLRKGLVVFQFVITITLISSIVIIQQQLKYVQTKSLGFTTDQVVMIPMRTAQASGQYTTLKSAFEALEGVGIVSATSSIPSTPLSRDWGVYKEGSSNDQSVTHDIISVDAEYFNALNIDLIAGRDFIVGQDNLPNDTINPIKIIVNEASLKEFDIPLDKAVGSRIFFEPGSERYELSIIGVVNDFHQFSLHRKIRPMLFMLSGNRDYFPYMAVTIEMKSFQQTQAKMKALWDERINDAPFESIFLNENIKTLYAAEKRTSTLLTISTTIALIISCLGLYGLSVYVAERKTKEIGIRKVVGASVQSIVTMLSKEYIRLIVISFVISVPLGYYAMNKWLEGFAYKISPGITVFLISGMIAFLIAWLTISFESIRAASKNPVDTFRVN</sequence>
<evidence type="ECO:0000313" key="10">
    <source>
        <dbReference type="Proteomes" id="UP000772618"/>
    </source>
</evidence>
<name>A0ABS5VKF7_9BACT</name>
<accession>A0ABS5VKF7</accession>
<dbReference type="InterPro" id="IPR003838">
    <property type="entry name" value="ABC3_permease_C"/>
</dbReference>
<keyword evidence="3 6" id="KW-0812">Transmembrane</keyword>
<dbReference type="InterPro" id="IPR050250">
    <property type="entry name" value="Macrolide_Exporter_MacB"/>
</dbReference>
<feature type="transmembrane region" description="Helical" evidence="6">
    <location>
        <begin position="389"/>
        <end position="413"/>
    </location>
</feature>
<evidence type="ECO:0000259" key="8">
    <source>
        <dbReference type="Pfam" id="PF12704"/>
    </source>
</evidence>
<protein>
    <submittedName>
        <fullName evidence="9">ABC transporter permease</fullName>
    </submittedName>
</protein>
<dbReference type="RefSeq" id="WP_254151630.1">
    <property type="nucleotide sequence ID" value="NZ_JAHESD010000002.1"/>
</dbReference>
<feature type="transmembrane region" description="Helical" evidence="6">
    <location>
        <begin position="695"/>
        <end position="719"/>
    </location>
</feature>
<feature type="domain" description="MacB-like periplasmic core" evidence="8">
    <location>
        <begin position="20"/>
        <end position="245"/>
    </location>
</feature>
<feature type="transmembrane region" description="Helical" evidence="6">
    <location>
        <begin position="434"/>
        <end position="457"/>
    </location>
</feature>
<evidence type="ECO:0000256" key="1">
    <source>
        <dbReference type="ARBA" id="ARBA00004651"/>
    </source>
</evidence>
<feature type="transmembrane region" description="Helical" evidence="6">
    <location>
        <begin position="295"/>
        <end position="315"/>
    </location>
</feature>
<evidence type="ECO:0000256" key="5">
    <source>
        <dbReference type="ARBA" id="ARBA00023136"/>
    </source>
</evidence>
<feature type="transmembrane region" description="Helical" evidence="6">
    <location>
        <begin position="21"/>
        <end position="41"/>
    </location>
</feature>
<evidence type="ECO:0000259" key="7">
    <source>
        <dbReference type="Pfam" id="PF02687"/>
    </source>
</evidence>
<evidence type="ECO:0000256" key="2">
    <source>
        <dbReference type="ARBA" id="ARBA00022475"/>
    </source>
</evidence>
<proteinExistence type="predicted"/>
<evidence type="ECO:0000256" key="4">
    <source>
        <dbReference type="ARBA" id="ARBA00022989"/>
    </source>
</evidence>
<dbReference type="EMBL" id="JAHESD010000002">
    <property type="protein sequence ID" value="MBT1701934.1"/>
    <property type="molecule type" value="Genomic_DNA"/>
</dbReference>
<feature type="domain" description="ABC3 transporter permease C-terminal" evidence="7">
    <location>
        <begin position="301"/>
        <end position="405"/>
    </location>
</feature>
<dbReference type="Pfam" id="PF12704">
    <property type="entry name" value="MacB_PCD"/>
    <property type="match status" value="1"/>
</dbReference>
<dbReference type="InterPro" id="IPR025857">
    <property type="entry name" value="MacB_PCD"/>
</dbReference>
<feature type="transmembrane region" description="Helical" evidence="6">
    <location>
        <begin position="346"/>
        <end position="369"/>
    </location>
</feature>
<evidence type="ECO:0000256" key="6">
    <source>
        <dbReference type="SAM" id="Phobius"/>
    </source>
</evidence>
<gene>
    <name evidence="9" type="ORF">KK060_01505</name>
</gene>
<dbReference type="PANTHER" id="PTHR30572">
    <property type="entry name" value="MEMBRANE COMPONENT OF TRANSPORTER-RELATED"/>
    <property type="match status" value="1"/>
</dbReference>
<feature type="domain" description="ABC3 transporter permease C-terminal" evidence="7">
    <location>
        <begin position="700"/>
        <end position="810"/>
    </location>
</feature>
<keyword evidence="4 6" id="KW-1133">Transmembrane helix</keyword>
<evidence type="ECO:0000256" key="3">
    <source>
        <dbReference type="ARBA" id="ARBA00022692"/>
    </source>
</evidence>